<name>A0A8J5XBD0_DIALT</name>
<dbReference type="OrthoDB" id="78296at2759"/>
<dbReference type="AlphaFoldDB" id="A0A8J5XBD0"/>
<dbReference type="Pfam" id="PF05764">
    <property type="entry name" value="YL1"/>
    <property type="match status" value="1"/>
</dbReference>
<comment type="similarity">
    <text evidence="1">Belongs to the VPS72/YL1 family.</text>
</comment>
<feature type="compositionally biased region" description="Low complexity" evidence="2">
    <location>
        <begin position="58"/>
        <end position="68"/>
    </location>
</feature>
<dbReference type="InterPro" id="IPR046757">
    <property type="entry name" value="YL1_N"/>
</dbReference>
<dbReference type="OMA" id="ASFWGQA"/>
<evidence type="ECO:0000313" key="4">
    <source>
        <dbReference type="EMBL" id="KAG8460362.1"/>
    </source>
</evidence>
<keyword evidence="5" id="KW-1185">Reference proteome</keyword>
<dbReference type="Pfam" id="PF08265">
    <property type="entry name" value="YL1_C"/>
    <property type="match status" value="1"/>
</dbReference>
<dbReference type="Proteomes" id="UP000751190">
    <property type="component" value="Unassembled WGS sequence"/>
</dbReference>
<dbReference type="GO" id="GO:0005634">
    <property type="term" value="C:nucleus"/>
    <property type="evidence" value="ECO:0007669"/>
    <property type="project" value="TreeGrafter"/>
</dbReference>
<evidence type="ECO:0000313" key="5">
    <source>
        <dbReference type="Proteomes" id="UP000751190"/>
    </source>
</evidence>
<feature type="domain" description="Vps72/YL1 C-terminal" evidence="3">
    <location>
        <begin position="305"/>
        <end position="334"/>
    </location>
</feature>
<organism evidence="4 5">
    <name type="scientific">Diacronema lutheri</name>
    <name type="common">Unicellular marine alga</name>
    <name type="synonym">Monochrysis lutheri</name>
    <dbReference type="NCBI Taxonomy" id="2081491"/>
    <lineage>
        <taxon>Eukaryota</taxon>
        <taxon>Haptista</taxon>
        <taxon>Haptophyta</taxon>
        <taxon>Pavlovophyceae</taxon>
        <taxon>Pavlovales</taxon>
        <taxon>Pavlovaceae</taxon>
        <taxon>Diacronema</taxon>
    </lineage>
</organism>
<dbReference type="InterPro" id="IPR013272">
    <property type="entry name" value="Vps72/YL1_C"/>
</dbReference>
<dbReference type="PANTHER" id="PTHR13275">
    <property type="entry name" value="YL-1 PROTEIN TRANSCRIPTION FACTOR-LIKE 1"/>
    <property type="match status" value="1"/>
</dbReference>
<feature type="compositionally biased region" description="Low complexity" evidence="2">
    <location>
        <begin position="199"/>
        <end position="214"/>
    </location>
</feature>
<accession>A0A8J5XBD0</accession>
<dbReference type="SMART" id="SM00993">
    <property type="entry name" value="YL1_C"/>
    <property type="match status" value="1"/>
</dbReference>
<comment type="caution">
    <text evidence="4">The sequence shown here is derived from an EMBL/GenBank/DDBJ whole genome shotgun (WGS) entry which is preliminary data.</text>
</comment>
<sequence>MAADSDEEEPERKALPARANRGNRMGRLMAEEEDQADKEFYKQQFWEDAEGDDEFVDTDASGSSTSDSDISDAEDGGADDDDDDDDDDDRPSAGARKAYTDPAAKRAKAAAAAGGGKPAKGSKAAAGGMGSPAPPDPAVAAAKAAAAKEVAAARKRARAEGVSGQHVQLGGIGGAARGGSLRASTIKASVDASEERLRQQQQQQDPARKAAAASARKRAAPQLRRLTQEELLAEAKQTEIINRASLEAMLKMEEAKRVVPLSQRAPAGPRVRTLSKGGQTFVTFLEMDALPSALSAKAPPPAQPARCVVTGLPAKYRDPQTGAPYATLEAFRTIRGRGRSRSQSHGPAEAVALRAQLL</sequence>
<evidence type="ECO:0000256" key="1">
    <source>
        <dbReference type="ARBA" id="ARBA00006832"/>
    </source>
</evidence>
<proteinExistence type="inferred from homology"/>
<gene>
    <name evidence="4" type="ORF">KFE25_011853</name>
</gene>
<dbReference type="PANTHER" id="PTHR13275:SF4">
    <property type="entry name" value="VACUOLAR PROTEIN SORTING-ASSOCIATED PROTEIN 72 HOMOLOG"/>
    <property type="match status" value="1"/>
</dbReference>
<reference evidence="4" key="1">
    <citation type="submission" date="2021-05" db="EMBL/GenBank/DDBJ databases">
        <title>The genome of the haptophyte Pavlova lutheri (Diacronema luteri, Pavlovales) - a model for lipid biosynthesis in eukaryotic algae.</title>
        <authorList>
            <person name="Hulatt C.J."/>
            <person name="Posewitz M.C."/>
        </authorList>
    </citation>
    <scope>NUCLEOTIDE SEQUENCE</scope>
    <source>
        <strain evidence="4">NIVA-4/92</strain>
    </source>
</reference>
<evidence type="ECO:0000259" key="3">
    <source>
        <dbReference type="SMART" id="SM00993"/>
    </source>
</evidence>
<evidence type="ECO:0000256" key="2">
    <source>
        <dbReference type="SAM" id="MobiDB-lite"/>
    </source>
</evidence>
<dbReference type="EMBL" id="JAGTXO010000033">
    <property type="protein sequence ID" value="KAG8460362.1"/>
    <property type="molecule type" value="Genomic_DNA"/>
</dbReference>
<protein>
    <recommendedName>
        <fullName evidence="3">Vps72/YL1 C-terminal domain-containing protein</fullName>
    </recommendedName>
</protein>
<feature type="region of interest" description="Disordered" evidence="2">
    <location>
        <begin position="158"/>
        <end position="222"/>
    </location>
</feature>
<feature type="region of interest" description="Disordered" evidence="2">
    <location>
        <begin position="1"/>
        <end position="140"/>
    </location>
</feature>
<feature type="compositionally biased region" description="Acidic residues" evidence="2">
    <location>
        <begin position="47"/>
        <end position="57"/>
    </location>
</feature>
<feature type="compositionally biased region" description="Acidic residues" evidence="2">
    <location>
        <begin position="69"/>
        <end position="89"/>
    </location>
</feature>